<evidence type="ECO:0000313" key="3">
    <source>
        <dbReference type="Proteomes" id="UP000249723"/>
    </source>
</evidence>
<feature type="region of interest" description="Disordered" evidence="1">
    <location>
        <begin position="495"/>
        <end position="535"/>
    </location>
</feature>
<reference evidence="3" key="1">
    <citation type="submission" date="2016-10" db="EMBL/GenBank/DDBJ databases">
        <authorList>
            <person name="Jeantristanb JTB J.-T."/>
            <person name="Ricardo R."/>
        </authorList>
    </citation>
    <scope>NUCLEOTIDE SEQUENCE [LARGE SCALE GENOMIC DNA]</scope>
</reference>
<feature type="compositionally biased region" description="Polar residues" evidence="1">
    <location>
        <begin position="125"/>
        <end position="139"/>
    </location>
</feature>
<feature type="compositionally biased region" description="Polar residues" evidence="1">
    <location>
        <begin position="185"/>
        <end position="205"/>
    </location>
</feature>
<feature type="compositionally biased region" description="Basic and acidic residues" evidence="1">
    <location>
        <begin position="606"/>
        <end position="618"/>
    </location>
</feature>
<keyword evidence="3" id="KW-1185">Reference proteome</keyword>
<name>A0A2X0NDQ6_9BASI</name>
<organism evidence="2 3">
    <name type="scientific">Microbotryum saponariae</name>
    <dbReference type="NCBI Taxonomy" id="289078"/>
    <lineage>
        <taxon>Eukaryota</taxon>
        <taxon>Fungi</taxon>
        <taxon>Dikarya</taxon>
        <taxon>Basidiomycota</taxon>
        <taxon>Pucciniomycotina</taxon>
        <taxon>Microbotryomycetes</taxon>
        <taxon>Microbotryales</taxon>
        <taxon>Microbotryaceae</taxon>
        <taxon>Microbotryum</taxon>
    </lineage>
</organism>
<feature type="compositionally biased region" description="Basic and acidic residues" evidence="1">
    <location>
        <begin position="165"/>
        <end position="177"/>
    </location>
</feature>
<feature type="compositionally biased region" description="Basic and acidic residues" evidence="1">
    <location>
        <begin position="85"/>
        <end position="119"/>
    </location>
</feature>
<dbReference type="EMBL" id="FMWP01000127">
    <property type="protein sequence ID" value="SDA03406.1"/>
    <property type="molecule type" value="Genomic_DNA"/>
</dbReference>
<feature type="region of interest" description="Disordered" evidence="1">
    <location>
        <begin position="454"/>
        <end position="480"/>
    </location>
</feature>
<feature type="compositionally biased region" description="Basic residues" evidence="1">
    <location>
        <begin position="18"/>
        <end position="35"/>
    </location>
</feature>
<evidence type="ECO:0000313" key="2">
    <source>
        <dbReference type="EMBL" id="SDA03406.1"/>
    </source>
</evidence>
<feature type="compositionally biased region" description="Basic and acidic residues" evidence="1">
    <location>
        <begin position="386"/>
        <end position="400"/>
    </location>
</feature>
<dbReference type="AlphaFoldDB" id="A0A2X0NDQ6"/>
<proteinExistence type="predicted"/>
<protein>
    <submittedName>
        <fullName evidence="2">BZ3500_MvSof-1268-A1-R1_Chr7-1g09420 protein</fullName>
    </submittedName>
</protein>
<gene>
    <name evidence="2" type="ORF">BZ3500_MVSOF-1268-A1-R1_CHR7-1G09420</name>
</gene>
<feature type="region of interest" description="Disordered" evidence="1">
    <location>
        <begin position="593"/>
        <end position="618"/>
    </location>
</feature>
<accession>A0A2X0NDQ6</accession>
<dbReference type="OrthoDB" id="2536741at2759"/>
<evidence type="ECO:0000256" key="1">
    <source>
        <dbReference type="SAM" id="MobiDB-lite"/>
    </source>
</evidence>
<feature type="compositionally biased region" description="Low complexity" evidence="1">
    <location>
        <begin position="338"/>
        <end position="352"/>
    </location>
</feature>
<sequence length="618" mass="66741">MVSDEDTDYETLPVGPPQHRKPTTKTYSKKARQRATRSAPAAVEVKVPTVVPGSNEDGATTSSEEVDTALTSKGKRVKGNRRQRIASDGRLRGREGHAEMDDVRATEKAREREPKEQEVRAWALTITNVKTVTSTQAPESTEEAETAKAPLPGADPIWPSTAGTRDTRVSRAKRPIEAKIPFLPQFSSTVPPKEQSSSSISTSNRVGLPDPFVDSARTVMRPRSKKASALSDKSNLPKRSCVTSSKLKESTEMPSLESMSLHGGEQPSEAEAIRSNAPGRTGSHSKLTKPTKKVPTQSTMGIFHDPSPAEADAKNDKKPHARALRTSSKSKAQACAATVVPVSSVETPSLSSAGRARSLHLSLGSQRSGYGQLPPPTVPIAAGAEESSHSYHPSEDDLSRHSSIVIETYEMTEREASESDEEGDETIQAAINPLIANPTVYGQEVLNHAESEEVVPAPGEVDVHPTGGDSSPEEATGIQTPDAHMTMAEPVLATKGPEQLPESEFLSPGRALPPRHRQLPLAQPRPGGPGSDEDDLAYYLAITATSSSGDEEQQDARDREQWLKGEAEVGKGVEPGWTMEQAQARRRYILKKLPDLQGEEDSDDELNLRGEVSRRDEE</sequence>
<dbReference type="Proteomes" id="UP000249723">
    <property type="component" value="Unassembled WGS sequence"/>
</dbReference>
<feature type="region of interest" description="Disordered" evidence="1">
    <location>
        <begin position="1"/>
        <end position="401"/>
    </location>
</feature>
<feature type="compositionally biased region" description="Basic residues" evidence="1">
    <location>
        <begin position="73"/>
        <end position="84"/>
    </location>
</feature>